<accession>A0A543KE52</accession>
<comment type="caution">
    <text evidence="2">The sequence shown here is derived from an EMBL/GenBank/DDBJ whole genome shotgun (WGS) entry which is preliminary data.</text>
</comment>
<protein>
    <submittedName>
        <fullName evidence="2">Uncharacterized protein DUF4169</fullName>
    </submittedName>
</protein>
<dbReference type="EMBL" id="VFPT01000001">
    <property type="protein sequence ID" value="TQM93365.1"/>
    <property type="molecule type" value="Genomic_DNA"/>
</dbReference>
<keyword evidence="3" id="KW-1185">Reference proteome</keyword>
<feature type="region of interest" description="Disordered" evidence="1">
    <location>
        <begin position="1"/>
        <end position="58"/>
    </location>
</feature>
<dbReference type="RefSeq" id="WP_142081238.1">
    <property type="nucleotide sequence ID" value="NZ_VFPT01000001.1"/>
</dbReference>
<gene>
    <name evidence="2" type="ORF">BD293_1998</name>
</gene>
<organism evidence="2 3">
    <name type="scientific">Roseinatronobacter monicus</name>
    <dbReference type="NCBI Taxonomy" id="393481"/>
    <lineage>
        <taxon>Bacteria</taxon>
        <taxon>Pseudomonadati</taxon>
        <taxon>Pseudomonadota</taxon>
        <taxon>Alphaproteobacteria</taxon>
        <taxon>Rhodobacterales</taxon>
        <taxon>Paracoccaceae</taxon>
        <taxon>Roseinatronobacter</taxon>
    </lineage>
</organism>
<evidence type="ECO:0000256" key="1">
    <source>
        <dbReference type="SAM" id="MobiDB-lite"/>
    </source>
</evidence>
<name>A0A543KE52_9RHOB</name>
<dbReference type="InterPro" id="IPR025227">
    <property type="entry name" value="DUF4169"/>
</dbReference>
<reference evidence="2 3" key="1">
    <citation type="submission" date="2019-06" db="EMBL/GenBank/DDBJ databases">
        <title>Genomic Encyclopedia of Archaeal and Bacterial Type Strains, Phase II (KMG-II): from individual species to whole genera.</title>
        <authorList>
            <person name="Goeker M."/>
        </authorList>
    </citation>
    <scope>NUCLEOTIDE SEQUENCE [LARGE SCALE GENOMIC DNA]</scope>
    <source>
        <strain evidence="2 3">DSM 18423</strain>
    </source>
</reference>
<sequence length="58" mass="6688">MSKIVNLRTTRKQMARTQKQRAADANAALHGRSKAERLREAQEAEKLRAHLDAHRHET</sequence>
<dbReference type="Pfam" id="PF13770">
    <property type="entry name" value="DUF4169"/>
    <property type="match status" value="1"/>
</dbReference>
<dbReference type="AlphaFoldDB" id="A0A543KE52"/>
<dbReference type="Proteomes" id="UP000320582">
    <property type="component" value="Unassembled WGS sequence"/>
</dbReference>
<proteinExistence type="predicted"/>
<dbReference type="OrthoDB" id="7192657at2"/>
<evidence type="ECO:0000313" key="2">
    <source>
        <dbReference type="EMBL" id="TQM93365.1"/>
    </source>
</evidence>
<feature type="compositionally biased region" description="Basic and acidic residues" evidence="1">
    <location>
        <begin position="33"/>
        <end position="58"/>
    </location>
</feature>
<evidence type="ECO:0000313" key="3">
    <source>
        <dbReference type="Proteomes" id="UP000320582"/>
    </source>
</evidence>